<keyword evidence="2" id="KW-0378">Hydrolase</keyword>
<gene>
    <name evidence="4" type="ORF">GIL414_LOCUS39869</name>
</gene>
<reference evidence="4" key="1">
    <citation type="submission" date="2021-02" db="EMBL/GenBank/DDBJ databases">
        <authorList>
            <person name="Nowell W R."/>
        </authorList>
    </citation>
    <scope>NUCLEOTIDE SEQUENCE</scope>
</reference>
<keyword evidence="3" id="KW-0472">Membrane</keyword>
<evidence type="ECO:0000256" key="2">
    <source>
        <dbReference type="ARBA" id="ARBA00022801"/>
    </source>
</evidence>
<dbReference type="AlphaFoldDB" id="A0A8S2ZH71"/>
<comment type="similarity">
    <text evidence="1">Belongs to the GDA1/CD39 NTPase family.</text>
</comment>
<organism evidence="4 5">
    <name type="scientific">Rotaria magnacalcarata</name>
    <dbReference type="NCBI Taxonomy" id="392030"/>
    <lineage>
        <taxon>Eukaryota</taxon>
        <taxon>Metazoa</taxon>
        <taxon>Spiralia</taxon>
        <taxon>Gnathifera</taxon>
        <taxon>Rotifera</taxon>
        <taxon>Eurotatoria</taxon>
        <taxon>Bdelloidea</taxon>
        <taxon>Philodinida</taxon>
        <taxon>Philodinidae</taxon>
        <taxon>Rotaria</taxon>
    </lineage>
</organism>
<keyword evidence="3" id="KW-1133">Transmembrane helix</keyword>
<feature type="transmembrane region" description="Helical" evidence="3">
    <location>
        <begin position="6"/>
        <end position="32"/>
    </location>
</feature>
<proteinExistence type="inferred from homology"/>
<dbReference type="Pfam" id="PF01150">
    <property type="entry name" value="GDA1_CD39"/>
    <property type="match status" value="1"/>
</dbReference>
<dbReference type="GO" id="GO:0004382">
    <property type="term" value="F:GDP phosphatase activity"/>
    <property type="evidence" value="ECO:0007669"/>
    <property type="project" value="TreeGrafter"/>
</dbReference>
<evidence type="ECO:0008006" key="6">
    <source>
        <dbReference type="Google" id="ProtNLM"/>
    </source>
</evidence>
<dbReference type="GO" id="GO:0009134">
    <property type="term" value="P:nucleoside diphosphate catabolic process"/>
    <property type="evidence" value="ECO:0007669"/>
    <property type="project" value="TreeGrafter"/>
</dbReference>
<dbReference type="Proteomes" id="UP000681720">
    <property type="component" value="Unassembled WGS sequence"/>
</dbReference>
<evidence type="ECO:0000313" key="5">
    <source>
        <dbReference type="Proteomes" id="UP000681720"/>
    </source>
</evidence>
<dbReference type="EMBL" id="CAJOBJ010109176">
    <property type="protein sequence ID" value="CAF4623210.1"/>
    <property type="molecule type" value="Genomic_DNA"/>
</dbReference>
<dbReference type="GO" id="GO:0017111">
    <property type="term" value="F:ribonucleoside triphosphate phosphatase activity"/>
    <property type="evidence" value="ECO:0007669"/>
    <property type="project" value="TreeGrafter"/>
</dbReference>
<keyword evidence="3" id="KW-0812">Transmembrane</keyword>
<comment type="caution">
    <text evidence="4">The sequence shown here is derived from an EMBL/GenBank/DDBJ whole genome shotgun (WGS) entry which is preliminary data.</text>
</comment>
<dbReference type="PANTHER" id="PTHR11782:SF83">
    <property type="entry name" value="GUANOSINE-DIPHOSPHATASE"/>
    <property type="match status" value="1"/>
</dbReference>
<evidence type="ECO:0000313" key="4">
    <source>
        <dbReference type="EMBL" id="CAF4623210.1"/>
    </source>
</evidence>
<accession>A0A8S2ZH71</accession>
<feature type="non-terminal residue" evidence="4">
    <location>
        <position position="1"/>
    </location>
</feature>
<dbReference type="PANTHER" id="PTHR11782">
    <property type="entry name" value="ADENOSINE/GUANOSINE DIPHOSPHATASE"/>
    <property type="match status" value="1"/>
</dbReference>
<protein>
    <recommendedName>
        <fullName evidence="6">Ectonucleoside triphosphate diphosphohydrolase 1</fullName>
    </recommendedName>
</protein>
<dbReference type="GO" id="GO:0045134">
    <property type="term" value="F:UDP phosphatase activity"/>
    <property type="evidence" value="ECO:0007669"/>
    <property type="project" value="TreeGrafter"/>
</dbReference>
<dbReference type="GO" id="GO:0005886">
    <property type="term" value="C:plasma membrane"/>
    <property type="evidence" value="ECO:0007669"/>
    <property type="project" value="TreeGrafter"/>
</dbReference>
<evidence type="ECO:0000256" key="1">
    <source>
        <dbReference type="ARBA" id="ARBA00009283"/>
    </source>
</evidence>
<dbReference type="Gene3D" id="3.30.420.40">
    <property type="match status" value="1"/>
</dbReference>
<name>A0A8S2ZH71_9BILA</name>
<dbReference type="InterPro" id="IPR000407">
    <property type="entry name" value="GDA1_CD39_NTPase"/>
</dbReference>
<sequence>MLRAAHFKLIAIVSIFVTILSVVGLTVLVVLWHKKLSPFQDYALVVDAGSTHSKIFLYTWPADKSDGLGETSRITQVKACNVPGGAITSISDPTLVNAKEYFDSAMSDCISEIPSTRKSRAYIFLGGTAGLRLFNMSNSSY</sequence>
<evidence type="ECO:0000256" key="3">
    <source>
        <dbReference type="SAM" id="Phobius"/>
    </source>
</evidence>